<comment type="caution">
    <text evidence="1">The sequence shown here is derived from an EMBL/GenBank/DDBJ whole genome shotgun (WGS) entry which is preliminary data.</text>
</comment>
<reference evidence="2" key="1">
    <citation type="submission" date="2016-09" db="EMBL/GenBank/DDBJ databases">
        <authorList>
            <person name="Wan X."/>
            <person name="Hou S."/>
        </authorList>
    </citation>
    <scope>NUCLEOTIDE SEQUENCE [LARGE SCALE GENOMIC DNA]</scope>
    <source>
        <strain evidence="2">KH87</strain>
    </source>
</reference>
<evidence type="ECO:0000313" key="2">
    <source>
        <dbReference type="Proteomes" id="UP000242258"/>
    </source>
</evidence>
<dbReference type="EMBL" id="MKEK01000001">
    <property type="protein sequence ID" value="OEY69378.1"/>
    <property type="molecule type" value="Genomic_DNA"/>
</dbReference>
<name>A0A1E7Q5N8_9GAMM</name>
<evidence type="ECO:0000313" key="1">
    <source>
        <dbReference type="EMBL" id="OEY69378.1"/>
    </source>
</evidence>
<proteinExistence type="predicted"/>
<gene>
    <name evidence="1" type="ORF">BI198_07195</name>
</gene>
<sequence>MNNLKIIGIGCIVVIGLAAMLGSQSTPRSSPEPVFTSFSLVPQVVCLNQGIPLVQVNYEFDPDGWNNENTLCTTIYANGDTVHPTLRHQCLSDGTTGSYTFNLQDHFGTNIPQQVTVRVELTPSVAGETYDFREGVVDTRVDCPPAGGVPIP</sequence>
<keyword evidence="2" id="KW-1185">Reference proteome</keyword>
<protein>
    <submittedName>
        <fullName evidence="1">Uncharacterized protein</fullName>
    </submittedName>
</protein>
<dbReference type="RefSeq" id="WP_070048944.1">
    <property type="nucleotide sequence ID" value="NZ_CBCSDO010000006.1"/>
</dbReference>
<organism evidence="1 2">
    <name type="scientific">Rheinheimera salexigens</name>
    <dbReference type="NCBI Taxonomy" id="1628148"/>
    <lineage>
        <taxon>Bacteria</taxon>
        <taxon>Pseudomonadati</taxon>
        <taxon>Pseudomonadota</taxon>
        <taxon>Gammaproteobacteria</taxon>
        <taxon>Chromatiales</taxon>
        <taxon>Chromatiaceae</taxon>
        <taxon>Rheinheimera</taxon>
    </lineage>
</organism>
<dbReference type="AlphaFoldDB" id="A0A1E7Q5N8"/>
<accession>A0A1E7Q5N8</accession>
<dbReference type="Proteomes" id="UP000242258">
    <property type="component" value="Unassembled WGS sequence"/>
</dbReference>